<evidence type="ECO:0000313" key="3">
    <source>
        <dbReference type="Proteomes" id="UP001518925"/>
    </source>
</evidence>
<accession>A0ABS2DLV0</accession>
<comment type="caution">
    <text evidence="2">The sequence shown here is derived from an EMBL/GenBank/DDBJ whole genome shotgun (WGS) entry which is preliminary data.</text>
</comment>
<dbReference type="Proteomes" id="UP001518925">
    <property type="component" value="Unassembled WGS sequence"/>
</dbReference>
<protein>
    <submittedName>
        <fullName evidence="2">Uncharacterized protein</fullName>
    </submittedName>
</protein>
<proteinExistence type="predicted"/>
<feature type="compositionally biased region" description="Low complexity" evidence="1">
    <location>
        <begin position="71"/>
        <end position="81"/>
    </location>
</feature>
<feature type="region of interest" description="Disordered" evidence="1">
    <location>
        <begin position="59"/>
        <end position="81"/>
    </location>
</feature>
<organism evidence="2 3">
    <name type="scientific">Bacillus suaedaesalsae</name>
    <dbReference type="NCBI Taxonomy" id="2810349"/>
    <lineage>
        <taxon>Bacteria</taxon>
        <taxon>Bacillati</taxon>
        <taxon>Bacillota</taxon>
        <taxon>Bacilli</taxon>
        <taxon>Bacillales</taxon>
        <taxon>Bacillaceae</taxon>
        <taxon>Bacillus</taxon>
    </lineage>
</organism>
<name>A0ABS2DLV0_9BACI</name>
<dbReference type="Pfam" id="PF05593">
    <property type="entry name" value="RHS_repeat"/>
    <property type="match status" value="1"/>
</dbReference>
<evidence type="ECO:0000256" key="1">
    <source>
        <dbReference type="SAM" id="MobiDB-lite"/>
    </source>
</evidence>
<dbReference type="InterPro" id="IPR031325">
    <property type="entry name" value="RHS_repeat"/>
</dbReference>
<keyword evidence="3" id="KW-1185">Reference proteome</keyword>
<dbReference type="Gene3D" id="2.180.10.10">
    <property type="entry name" value="RHS repeat-associated core"/>
    <property type="match status" value="1"/>
</dbReference>
<dbReference type="RefSeq" id="WP_204204397.1">
    <property type="nucleotide sequence ID" value="NZ_JAFELM010000037.1"/>
</dbReference>
<evidence type="ECO:0000313" key="2">
    <source>
        <dbReference type="EMBL" id="MBM6619035.1"/>
    </source>
</evidence>
<gene>
    <name evidence="2" type="ORF">JR050_15305</name>
</gene>
<dbReference type="EMBL" id="JAFELM010000037">
    <property type="protein sequence ID" value="MBM6619035.1"/>
    <property type="molecule type" value="Genomic_DNA"/>
</dbReference>
<sequence>MEGPKESPDQIISRIQFVKYDYTTDNRLKGVYYPDGSQVEFKYDALGRKVSREQAYYDVNLPGKGKGKGPENALENGNGEKNGLKKKFGEALYTETTQYMYDGMNVFKEYGENGQPLAQYYMGNDQVIARKMFGYHGRKQEGYEGNIRTRGGLLYYHQDAQGNIMDVSDRIGEQITKYRYDAFGNLFTHMAAPYNAVGFTGKKVL</sequence>
<reference evidence="2 3" key="1">
    <citation type="submission" date="2021-02" db="EMBL/GenBank/DDBJ databases">
        <title>Bacillus sp. RD4P76, an endophyte from a halophyte.</title>
        <authorList>
            <person name="Sun J.-Q."/>
        </authorList>
    </citation>
    <scope>NUCLEOTIDE SEQUENCE [LARGE SCALE GENOMIC DNA]</scope>
    <source>
        <strain evidence="2 3">RD4P76</strain>
    </source>
</reference>